<dbReference type="UniPathway" id="UPA00193"/>
<evidence type="ECO:0000256" key="5">
    <source>
        <dbReference type="ARBA" id="ARBA00023002"/>
    </source>
</evidence>
<evidence type="ECO:0000256" key="7">
    <source>
        <dbReference type="SAM" id="MobiDB-lite"/>
    </source>
</evidence>
<name>A0A544W3Y4_9MYCO</name>
<comment type="cofactor">
    <cofactor evidence="1 6">
        <name>FAD</name>
        <dbReference type="ChEBI" id="CHEBI:57692"/>
    </cofactor>
</comment>
<accession>A0A544W3Y4</accession>
<keyword evidence="3 6" id="KW-0285">Flavoprotein</keyword>
<organism evidence="9 10">
    <name type="scientific">Mycolicibacterium hodleri</name>
    <dbReference type="NCBI Taxonomy" id="49897"/>
    <lineage>
        <taxon>Bacteria</taxon>
        <taxon>Bacillati</taxon>
        <taxon>Actinomycetota</taxon>
        <taxon>Actinomycetes</taxon>
        <taxon>Mycobacteriales</taxon>
        <taxon>Mycobacteriaceae</taxon>
        <taxon>Mycolicibacterium</taxon>
    </lineage>
</organism>
<dbReference type="SUPFAM" id="SSF51730">
    <property type="entry name" value="FAD-linked oxidoreductase"/>
    <property type="match status" value="1"/>
</dbReference>
<dbReference type="AlphaFoldDB" id="A0A544W3Y4"/>
<dbReference type="Pfam" id="PF02219">
    <property type="entry name" value="MTHFR"/>
    <property type="match status" value="1"/>
</dbReference>
<evidence type="ECO:0000313" key="10">
    <source>
        <dbReference type="Proteomes" id="UP000315759"/>
    </source>
</evidence>
<dbReference type="InterPro" id="IPR029041">
    <property type="entry name" value="FAD-linked_oxidoreductase-like"/>
</dbReference>
<comment type="caution">
    <text evidence="9">The sequence shown here is derived from an EMBL/GenBank/DDBJ whole genome shotgun (WGS) entry which is preliminary data.</text>
</comment>
<reference evidence="9 10" key="1">
    <citation type="submission" date="2018-10" db="EMBL/GenBank/DDBJ databases">
        <title>Draft genome of Mycobacterium hodleri strain B.</title>
        <authorList>
            <person name="Amande T.J."/>
            <person name="Mcgenity T.J."/>
        </authorList>
    </citation>
    <scope>NUCLEOTIDE SEQUENCE [LARGE SCALE GENOMIC DNA]</scope>
    <source>
        <strain evidence="9 10">B</strain>
    </source>
</reference>
<proteinExistence type="inferred from homology"/>
<feature type="domain" description="Methylene-tetrahydrofolate reductase C-terminal-like" evidence="8">
    <location>
        <begin position="32"/>
        <end position="70"/>
    </location>
</feature>
<evidence type="ECO:0000256" key="1">
    <source>
        <dbReference type="ARBA" id="ARBA00001974"/>
    </source>
</evidence>
<dbReference type="GO" id="GO:0004489">
    <property type="term" value="F:methylenetetrahydrofolate reductase [NAD(P)H] activity"/>
    <property type="evidence" value="ECO:0007669"/>
    <property type="project" value="InterPro"/>
</dbReference>
<dbReference type="Proteomes" id="UP000315759">
    <property type="component" value="Unassembled WGS sequence"/>
</dbReference>
<dbReference type="GO" id="GO:0006555">
    <property type="term" value="P:methionine metabolic process"/>
    <property type="evidence" value="ECO:0007669"/>
    <property type="project" value="InterPro"/>
</dbReference>
<evidence type="ECO:0000313" key="9">
    <source>
        <dbReference type="EMBL" id="TQR86951.1"/>
    </source>
</evidence>
<dbReference type="Gene3D" id="3.20.20.220">
    <property type="match status" value="1"/>
</dbReference>
<evidence type="ECO:0000259" key="8">
    <source>
        <dbReference type="Pfam" id="PF12225"/>
    </source>
</evidence>
<comment type="similarity">
    <text evidence="6">Belongs to the methylenetetrahydrofolate reductase family.</text>
</comment>
<keyword evidence="4 6" id="KW-0274">FAD</keyword>
<keyword evidence="5 6" id="KW-0560">Oxidoreductase</keyword>
<evidence type="ECO:0000256" key="3">
    <source>
        <dbReference type="ARBA" id="ARBA00022630"/>
    </source>
</evidence>
<feature type="region of interest" description="Disordered" evidence="7">
    <location>
        <begin position="1"/>
        <end position="32"/>
    </location>
</feature>
<feature type="compositionally biased region" description="Low complexity" evidence="7">
    <location>
        <begin position="20"/>
        <end position="29"/>
    </location>
</feature>
<evidence type="ECO:0000256" key="6">
    <source>
        <dbReference type="RuleBase" id="RU003862"/>
    </source>
</evidence>
<evidence type="ECO:0000256" key="4">
    <source>
        <dbReference type="ARBA" id="ARBA00022827"/>
    </source>
</evidence>
<dbReference type="GO" id="GO:0035999">
    <property type="term" value="P:tetrahydrofolate interconversion"/>
    <property type="evidence" value="ECO:0007669"/>
    <property type="project" value="UniProtKB-UniPathway"/>
</dbReference>
<dbReference type="EMBL" id="VIFX01000009">
    <property type="protein sequence ID" value="TQR86951.1"/>
    <property type="molecule type" value="Genomic_DNA"/>
</dbReference>
<protein>
    <recommendedName>
        <fullName evidence="6">Methylenetetrahydrofolate reductase</fullName>
    </recommendedName>
</protein>
<gene>
    <name evidence="9" type="ORF">D8S82_09280</name>
</gene>
<dbReference type="InterPro" id="IPR022026">
    <property type="entry name" value="DUF5981"/>
</dbReference>
<dbReference type="InterPro" id="IPR003171">
    <property type="entry name" value="Mehydrof_redctse-like"/>
</dbReference>
<evidence type="ECO:0000256" key="2">
    <source>
        <dbReference type="ARBA" id="ARBA00004777"/>
    </source>
</evidence>
<keyword evidence="10" id="KW-1185">Reference proteome</keyword>
<sequence>MSCPSTTLPTRTRSSRRSRTTPSRSCSSRDVTARPTVESCPKRMEFGPCGGVRSDGQCEMLPAPCVFDDAVPWSGAVAEPGPVSAPLILGDFSCSPFDAADVVATAAILARSCDAVLVGEHQNRPDFPPTIMGGLLLETGVTPWITLSCRDRNRIVLEQELRGLAHVGVRTVFCVTGDGRGYDVRPDVTQTFDLDGPRLVALADSLGMLAAVPETPTAPPVAARPLRLVYKQHAGARLAVLNHVPSPSVAQEFVAAARAAGLTMPVVAGVAVFTDVVSAAVLQGLPGLELEQGVVDDVLAADDPVEAGIEAAVTEARNLLSIDGVEGINLSGSATARGTRFGAEVKAEVGARIRRELGR</sequence>
<feature type="compositionally biased region" description="Low complexity" evidence="7">
    <location>
        <begin position="1"/>
        <end position="12"/>
    </location>
</feature>
<comment type="pathway">
    <text evidence="2 6">One-carbon metabolism; tetrahydrofolate interconversion.</text>
</comment>
<dbReference type="Pfam" id="PF12225">
    <property type="entry name" value="DUF5981"/>
    <property type="match status" value="1"/>
</dbReference>